<dbReference type="Proteomes" id="UP001318040">
    <property type="component" value="Chromosome 12"/>
</dbReference>
<keyword evidence="5" id="KW-1185">Reference proteome</keyword>
<sequence length="994" mass="108390">MEQQKSSDIEQPVNGNNAEDSDEVVFVSEGPQRPVVAFIELSDEESNLNNPNDEGQAPAEDHVDRVKARVQSTLERLARNVEEDKESRRAHNELLRMQRDSLQAHGTYMLGLSAQNPDMQAAKKCVEYYAKKPALRQGNLHVNRRQQASGCPTPSSSAQALHCPIKNCLRTFDNRALLLGHLKRFDHSPCDPCVMLKGVPIVKYVCGPCQRVFCSMVDYEAHLLEKLKDDSSLSIWRPHKPGASPLSSRYFACPNCFLLFTLHDQCLQHMQQQRHFRSTYPIEKQKQPCPILFPDYAKNMLVSLCREVEFTVTCASCGQGLRSNSQVTEHFRLQCQGGWPLALAKQPVSDVAKVFWAAGRCLQCAGRALLTEDDCAKHEATTGHLVWRVNNMQVALIAFCYFRSGANSAAVNDGKTSSSIGENHDGKTAGSHSPQPSTSSTDTGAFPHPACSNNNNDNGSGVGNIIGGSSSSMAAGGGRATEDPNWVCECGTVLATEEEAFEHLVAINSVHFRCLVCHTVFLSESIVRLHMSRTHGGAHLSDYERWCCTCHIKVPGGRDGIADHLLNYHPGHSFYFERRGGDDDETPATEAAAAPECPATKPALAAATGGAQGSEAAGTSGAFPAKDNIVVARPKDSDEQQKTLKPPRKKHKIANNSGPIYKCCFCKKASYLLEAVYDHLKSHMHSNLSKKGPHYLVLCPECRTQLSPGKSTCQRCGNRASGGGSGSRKHGASGSGSSSNNGVGSSGGGGYPFLAANMKVQLDLEPKPMPFEFTASPSPKSSPDSSRPELPDADYLSTMSHVLLIDLDNWPNFFQKLPAQLQTGIFIWGFKGGHNKWQPPRDCAAYRQLHQQGCFFLHPQCSGRKDAADFAICLHAGRMDAQLPKHIPLSVLSGDKGFMELKEQFARTGRPSHILDPHNTDAKLLCALINSISDSDNVVCVRMPCECSPRRGGSRAEGGVGAQSERHGVHAVPSCILTPLRDLSPSSPQFFYEH</sequence>
<dbReference type="SMART" id="SM00355">
    <property type="entry name" value="ZnF_C2H2"/>
    <property type="match status" value="5"/>
</dbReference>
<feature type="region of interest" description="Disordered" evidence="3">
    <location>
        <begin position="1"/>
        <end position="25"/>
    </location>
</feature>
<dbReference type="GO" id="GO:0008270">
    <property type="term" value="F:zinc ion binding"/>
    <property type="evidence" value="ECO:0007669"/>
    <property type="project" value="UniProtKB-KW"/>
</dbReference>
<dbReference type="CDD" id="cd18721">
    <property type="entry name" value="PIN_ZNF451-like"/>
    <property type="match status" value="1"/>
</dbReference>
<evidence type="ECO:0000256" key="3">
    <source>
        <dbReference type="SAM" id="MobiDB-lite"/>
    </source>
</evidence>
<feature type="region of interest" description="Disordered" evidence="3">
    <location>
        <begin position="768"/>
        <end position="792"/>
    </location>
</feature>
<dbReference type="InterPro" id="IPR013087">
    <property type="entry name" value="Znf_C2H2_type"/>
</dbReference>
<evidence type="ECO:0000313" key="6">
    <source>
        <dbReference type="RefSeq" id="XP_032808580.1"/>
    </source>
</evidence>
<feature type="region of interest" description="Disordered" evidence="3">
    <location>
        <begin position="708"/>
        <end position="744"/>
    </location>
</feature>
<dbReference type="Pfam" id="PF23101">
    <property type="entry name" value="Zf-C2H2_ZNF451_1st"/>
    <property type="match status" value="1"/>
</dbReference>
<evidence type="ECO:0000313" key="5">
    <source>
        <dbReference type="Proteomes" id="UP001318040"/>
    </source>
</evidence>
<dbReference type="PROSITE" id="PS00028">
    <property type="entry name" value="ZINC_FINGER_C2H2_1"/>
    <property type="match status" value="3"/>
</dbReference>
<feature type="domain" description="C2H2-type" evidence="4">
    <location>
        <begin position="161"/>
        <end position="192"/>
    </location>
</feature>
<accession>A0AAJ7WSQ7</accession>
<dbReference type="Pfam" id="PF23108">
    <property type="entry name" value="Zf-C2H2_ZNF451"/>
    <property type="match status" value="1"/>
</dbReference>
<dbReference type="Pfam" id="PF23103">
    <property type="entry name" value="Zf-C2H2_ZNF451_5th"/>
    <property type="match status" value="1"/>
</dbReference>
<dbReference type="InterPro" id="IPR058156">
    <property type="entry name" value="Znf-C2H2_ZNF451"/>
</dbReference>
<evidence type="ECO:0000259" key="4">
    <source>
        <dbReference type="PROSITE" id="PS50157"/>
    </source>
</evidence>
<protein>
    <submittedName>
        <fullName evidence="6 7">E3 SUMO-protein ligase ZNF451 isoform X1</fullName>
    </submittedName>
</protein>
<dbReference type="GO" id="GO:0016874">
    <property type="term" value="F:ligase activity"/>
    <property type="evidence" value="ECO:0007669"/>
    <property type="project" value="UniProtKB-KW"/>
</dbReference>
<feature type="coiled-coil region" evidence="2">
    <location>
        <begin position="67"/>
        <end position="94"/>
    </location>
</feature>
<dbReference type="RefSeq" id="XP_032808581.1">
    <property type="nucleotide sequence ID" value="XM_032952690.1"/>
</dbReference>
<feature type="compositionally biased region" description="Polar residues" evidence="3">
    <location>
        <begin position="430"/>
        <end position="443"/>
    </location>
</feature>
<dbReference type="InterPro" id="IPR041192">
    <property type="entry name" value="PIN_11"/>
</dbReference>
<dbReference type="AlphaFoldDB" id="A0AAJ7WSQ7"/>
<reference evidence="6 7" key="1">
    <citation type="submission" date="2025-04" db="UniProtKB">
        <authorList>
            <consortium name="RefSeq"/>
        </authorList>
    </citation>
    <scope>IDENTIFICATION</scope>
    <source>
        <tissue evidence="6 7">Sperm</tissue>
    </source>
</reference>
<dbReference type="InterPro" id="IPR058950">
    <property type="entry name" value="Zf-C2H2_ZNF451_5th"/>
</dbReference>
<keyword evidence="2" id="KW-0175">Coiled coil</keyword>
<dbReference type="Pfam" id="PF18479">
    <property type="entry name" value="PIN_11"/>
    <property type="match status" value="1"/>
</dbReference>
<gene>
    <name evidence="6 7" type="primary">ZNF451</name>
</gene>
<dbReference type="RefSeq" id="XP_032808580.1">
    <property type="nucleotide sequence ID" value="XM_032952689.1"/>
</dbReference>
<keyword evidence="1" id="KW-0863">Zinc-finger</keyword>
<proteinExistence type="predicted"/>
<keyword evidence="1" id="KW-0862">Zinc</keyword>
<feature type="compositionally biased region" description="Polar residues" evidence="3">
    <location>
        <begin position="412"/>
        <end position="421"/>
    </location>
</feature>
<feature type="region of interest" description="Disordered" evidence="3">
    <location>
        <begin position="412"/>
        <end position="453"/>
    </location>
</feature>
<organism evidence="5 6">
    <name type="scientific">Petromyzon marinus</name>
    <name type="common">Sea lamprey</name>
    <dbReference type="NCBI Taxonomy" id="7757"/>
    <lineage>
        <taxon>Eukaryota</taxon>
        <taxon>Metazoa</taxon>
        <taxon>Chordata</taxon>
        <taxon>Craniata</taxon>
        <taxon>Vertebrata</taxon>
        <taxon>Cyclostomata</taxon>
        <taxon>Hyperoartia</taxon>
        <taxon>Petromyzontiformes</taxon>
        <taxon>Petromyzontidae</taxon>
        <taxon>Petromyzon</taxon>
    </lineage>
</organism>
<dbReference type="CTD" id="26036"/>
<feature type="compositionally biased region" description="Low complexity" evidence="3">
    <location>
        <begin position="776"/>
        <end position="785"/>
    </location>
</feature>
<feature type="region of interest" description="Disordered" evidence="3">
    <location>
        <begin position="604"/>
        <end position="625"/>
    </location>
</feature>
<dbReference type="InterPro" id="IPR058949">
    <property type="entry name" value="Zf-C2H2_ZNF451_1st"/>
</dbReference>
<feature type="region of interest" description="Disordered" evidence="3">
    <location>
        <begin position="41"/>
        <end position="63"/>
    </location>
</feature>
<name>A0AAJ7WSQ7_PETMA</name>
<evidence type="ECO:0000256" key="2">
    <source>
        <dbReference type="SAM" id="Coils"/>
    </source>
</evidence>
<dbReference type="KEGG" id="pmrn:116941538"/>
<evidence type="ECO:0000313" key="7">
    <source>
        <dbReference type="RefSeq" id="XP_032808581.1"/>
    </source>
</evidence>
<keyword evidence="1" id="KW-0479">Metal-binding</keyword>
<keyword evidence="6 7" id="KW-0436">Ligase</keyword>
<evidence type="ECO:0000256" key="1">
    <source>
        <dbReference type="PROSITE-ProRule" id="PRU00042"/>
    </source>
</evidence>
<dbReference type="PROSITE" id="PS50157">
    <property type="entry name" value="ZINC_FINGER_C2H2_2"/>
    <property type="match status" value="1"/>
</dbReference>